<evidence type="ECO:0000256" key="1">
    <source>
        <dbReference type="SAM" id="MobiDB-lite"/>
    </source>
</evidence>
<feature type="region of interest" description="Disordered" evidence="1">
    <location>
        <begin position="35"/>
        <end position="69"/>
    </location>
</feature>
<feature type="compositionally biased region" description="Basic residues" evidence="1">
    <location>
        <begin position="214"/>
        <end position="247"/>
    </location>
</feature>
<dbReference type="Proteomes" id="UP001222027">
    <property type="component" value="Unassembled WGS sequence"/>
</dbReference>
<dbReference type="GO" id="GO:0046872">
    <property type="term" value="F:metal ion binding"/>
    <property type="evidence" value="ECO:0007669"/>
    <property type="project" value="InterPro"/>
</dbReference>
<name>A0AAV8RG75_ENSVE</name>
<dbReference type="PANTHER" id="PTHR47066">
    <property type="entry name" value="HEAVY METAL-ASSOCIATED ISOPRENYLATED PLANT PROTEIN 9"/>
    <property type="match status" value="1"/>
</dbReference>
<dbReference type="Gene3D" id="3.30.70.100">
    <property type="match status" value="1"/>
</dbReference>
<dbReference type="PANTHER" id="PTHR47066:SF1">
    <property type="entry name" value="HEAVY METAL-ASSOCIATED ISOPRENYLATED PLANT PROTEIN 9"/>
    <property type="match status" value="1"/>
</dbReference>
<proteinExistence type="predicted"/>
<gene>
    <name evidence="2" type="ORF">OPV22_006966</name>
</gene>
<dbReference type="InterPro" id="IPR044258">
    <property type="entry name" value="HIPP09-like"/>
</dbReference>
<evidence type="ECO:0000313" key="2">
    <source>
        <dbReference type="EMBL" id="KAJ8506080.1"/>
    </source>
</evidence>
<comment type="caution">
    <text evidence="2">The sequence shown here is derived from an EMBL/GenBank/DDBJ whole genome shotgun (WGS) entry which is preliminary data.</text>
</comment>
<keyword evidence="3" id="KW-1185">Reference proteome</keyword>
<feature type="region of interest" description="Disordered" evidence="1">
    <location>
        <begin position="198"/>
        <end position="286"/>
    </location>
</feature>
<dbReference type="EMBL" id="JAQQAF010000002">
    <property type="protein sequence ID" value="KAJ8506080.1"/>
    <property type="molecule type" value="Genomic_DNA"/>
</dbReference>
<protein>
    <recommendedName>
        <fullName evidence="4">HMA domain-containing protein</fullName>
    </recommendedName>
</protein>
<sequence>MLPNHLPFVFTRSFRRKMRRTSHQCIITDSTIGEAKQEVEAEQEEKKEEKQEKKKKRGSKTVTSSSHRPVGGLAPCWMCEEDREVHTQTQNALQFDVESVEVDMTQNQVTVKGTVNPRTLCSRISKTTMRRAAVLSPLPPAEGDSKPEAVPFQICYYNLNMVSPNGASGRHRLERRQGHLTGTMNGEKPVEYIRRRTGKVASIVPQPPKEEQRKKKQKRNPRRRPQKGRKRKSRRRRKRRKRNHPNHRFLQAATRTETVRKRREATRSRRQRAGERPLPPESAKQT</sequence>
<organism evidence="2 3">
    <name type="scientific">Ensete ventricosum</name>
    <name type="common">Abyssinian banana</name>
    <name type="synonym">Musa ensete</name>
    <dbReference type="NCBI Taxonomy" id="4639"/>
    <lineage>
        <taxon>Eukaryota</taxon>
        <taxon>Viridiplantae</taxon>
        <taxon>Streptophyta</taxon>
        <taxon>Embryophyta</taxon>
        <taxon>Tracheophyta</taxon>
        <taxon>Spermatophyta</taxon>
        <taxon>Magnoliopsida</taxon>
        <taxon>Liliopsida</taxon>
        <taxon>Zingiberales</taxon>
        <taxon>Musaceae</taxon>
        <taxon>Ensete</taxon>
    </lineage>
</organism>
<evidence type="ECO:0000313" key="3">
    <source>
        <dbReference type="Proteomes" id="UP001222027"/>
    </source>
</evidence>
<dbReference type="AlphaFoldDB" id="A0AAV8RG75"/>
<feature type="compositionally biased region" description="Basic residues" evidence="1">
    <location>
        <begin position="260"/>
        <end position="271"/>
    </location>
</feature>
<accession>A0AAV8RG75</accession>
<evidence type="ECO:0008006" key="4">
    <source>
        <dbReference type="Google" id="ProtNLM"/>
    </source>
</evidence>
<feature type="compositionally biased region" description="Basic and acidic residues" evidence="1">
    <location>
        <begin position="35"/>
        <end position="52"/>
    </location>
</feature>
<reference evidence="2 3" key="1">
    <citation type="submission" date="2022-12" db="EMBL/GenBank/DDBJ databases">
        <title>Chromosome-scale assembly of the Ensete ventricosum genome.</title>
        <authorList>
            <person name="Dussert Y."/>
            <person name="Stocks J."/>
            <person name="Wendawek A."/>
            <person name="Woldeyes F."/>
            <person name="Nichols R.A."/>
            <person name="Borrell J.S."/>
        </authorList>
    </citation>
    <scope>NUCLEOTIDE SEQUENCE [LARGE SCALE GENOMIC DNA]</scope>
    <source>
        <strain evidence="3">cv. Maze</strain>
        <tissue evidence="2">Seeds</tissue>
    </source>
</reference>